<dbReference type="GO" id="GO:0016758">
    <property type="term" value="F:hexosyltransferase activity"/>
    <property type="evidence" value="ECO:0007669"/>
    <property type="project" value="UniProtKB-UniRule"/>
</dbReference>
<dbReference type="CDD" id="cd11344">
    <property type="entry name" value="AmyAc_GlgE_like"/>
    <property type="match status" value="1"/>
</dbReference>
<dbReference type="RefSeq" id="WP_170035225.1">
    <property type="nucleotide sequence ID" value="NZ_JABDTL010000001.1"/>
</dbReference>
<dbReference type="SUPFAM" id="SSF51445">
    <property type="entry name" value="(Trans)glycosidases"/>
    <property type="match status" value="1"/>
</dbReference>
<feature type="region of interest" description="Disordered" evidence="7">
    <location>
        <begin position="277"/>
        <end position="310"/>
    </location>
</feature>
<organism evidence="9 10">
    <name type="scientific">Longimicrobium terrae</name>
    <dbReference type="NCBI Taxonomy" id="1639882"/>
    <lineage>
        <taxon>Bacteria</taxon>
        <taxon>Pseudomonadati</taxon>
        <taxon>Gemmatimonadota</taxon>
        <taxon>Longimicrobiia</taxon>
        <taxon>Longimicrobiales</taxon>
        <taxon>Longimicrobiaceae</taxon>
        <taxon>Longimicrobium</taxon>
    </lineage>
</organism>
<keyword evidence="4 6" id="KW-0119">Carbohydrate metabolism</keyword>
<evidence type="ECO:0000259" key="8">
    <source>
        <dbReference type="SMART" id="SM00642"/>
    </source>
</evidence>
<feature type="compositionally biased region" description="Basic and acidic residues" evidence="7">
    <location>
        <begin position="301"/>
        <end position="310"/>
    </location>
</feature>
<name>A0A841H6S9_9BACT</name>
<proteinExistence type="inferred from homology"/>
<feature type="binding site" evidence="6">
    <location>
        <position position="338"/>
    </location>
    <ligand>
        <name>alpha-maltose 1-phosphate</name>
        <dbReference type="ChEBI" id="CHEBI:63576"/>
    </ligand>
</feature>
<feature type="binding site" evidence="6">
    <location>
        <position position="410"/>
    </location>
    <ligand>
        <name>alpha-maltose 1-phosphate</name>
        <dbReference type="ChEBI" id="CHEBI:63576"/>
    </ligand>
</feature>
<dbReference type="PANTHER" id="PTHR47786">
    <property type="entry name" value="ALPHA-1,4-GLUCAN:MALTOSE-1-PHOSPHATE MALTOSYLTRANSFERASE"/>
    <property type="match status" value="1"/>
</dbReference>
<dbReference type="InterPro" id="IPR013783">
    <property type="entry name" value="Ig-like_fold"/>
</dbReference>
<dbReference type="Pfam" id="PF21702">
    <property type="entry name" value="GLGE_C"/>
    <property type="match status" value="1"/>
</dbReference>
<dbReference type="InterPro" id="IPR049171">
    <property type="entry name" value="GLGE_C"/>
</dbReference>
<keyword evidence="3 6" id="KW-0808">Transferase</keyword>
<feature type="active site" description="Nucleophile" evidence="6">
    <location>
        <position position="409"/>
    </location>
</feature>
<dbReference type="SMART" id="SM00642">
    <property type="entry name" value="Aamy"/>
    <property type="match status" value="1"/>
</dbReference>
<keyword evidence="10" id="KW-1185">Reference proteome</keyword>
<evidence type="ECO:0000313" key="9">
    <source>
        <dbReference type="EMBL" id="MBB6073634.1"/>
    </source>
</evidence>
<evidence type="ECO:0000256" key="3">
    <source>
        <dbReference type="ARBA" id="ARBA00022679"/>
    </source>
</evidence>
<evidence type="ECO:0000256" key="4">
    <source>
        <dbReference type="ARBA" id="ARBA00023277"/>
    </source>
</evidence>
<comment type="subunit">
    <text evidence="1 6">Homodimer.</text>
</comment>
<sequence length="694" mass="80452">MPERIDASRRVVIENVEPELDGGRYAVKREVGDTVQVEADIFKEGHDALSAAVWYRAEDEEGWRESPMKFWDNDRWRGSFTPDRNCRWFFTVVAWTDVFGTWQSDLRKKYDAGQEVLLELFEGAQLIASAAAPLAPGADRDRMIAFLEEIVGDAKMASAGLIERDSWPAFRDGVEAAADLTLAERVAAALDPALLELMARYPLRQDLTRYDRELPIQVDRVAARFAAWYELFPRSMSDDESRHGTWDDVIGKLPYVRDMGFDVLYFPPIHPIGRKFRKGKNNTLNPGPDEPGVPYAVGSEEGGHKDVHPELGTMEDFRRMVAAAREHGLEIALDFAIQVSPDHPYAREHPGWFNQRPDGTIMYAENPPKKYQDIYPLNFYGDDWEAQWAEWRDVILHWAEQGVKIFRVDNPHTKPVQFWEWMIRQVQEQYPDVLFLSEAFTRPKMMRALAKAGFSQSYTYFTWRNFKGEITEYFTELTQGPMKEYFRGNLFPNTPDINPEFLQRGGRPAHMIRAVLATTLSSVYGIYSGFELCEATPLAPGKEEYLDSEKYQIKAWDWDRPGNIRPLITRLNQVRRQNRALQEYDNLRFYPADNDNILFYGKMTEDRTSMVFVAVNLDPFAAHETMLHFPLPDMGIGWNDPWEVEELLTGERHFWHGGSQWVRLDPDAPARMFRVRAWRSSERGFDYFMEPTLV</sequence>
<evidence type="ECO:0000256" key="7">
    <source>
        <dbReference type="SAM" id="MobiDB-lite"/>
    </source>
</evidence>
<gene>
    <name evidence="6" type="primary">glgE</name>
    <name evidence="9" type="ORF">HNQ61_005305</name>
</gene>
<dbReference type="InterPro" id="IPR021828">
    <property type="entry name" value="GlgE_dom_N/S"/>
</dbReference>
<feature type="binding site" evidence="6">
    <location>
        <position position="373"/>
    </location>
    <ligand>
        <name>alpha-maltose 1-phosphate</name>
        <dbReference type="ChEBI" id="CHEBI:63576"/>
    </ligand>
</feature>
<dbReference type="EC" id="2.4.99.16" evidence="6"/>
<dbReference type="InterPro" id="IPR013780">
    <property type="entry name" value="Glyco_hydro_b"/>
</dbReference>
<dbReference type="Gene3D" id="2.60.40.1180">
    <property type="entry name" value="Golgi alpha-mannosidase II"/>
    <property type="match status" value="1"/>
</dbReference>
<feature type="binding site" evidence="6">
    <location>
        <position position="278"/>
    </location>
    <ligand>
        <name>alpha-maltose 1-phosphate</name>
        <dbReference type="ChEBI" id="CHEBI:63576"/>
    </ligand>
</feature>
<comment type="function">
    <text evidence="6">Maltosyltransferase that uses maltose 1-phosphate (M1P) as the sugar donor to elongate linear or branched alpha-(1-&gt;4)-glucans. Is involved in a branched alpha-glucan biosynthetic pathway from trehalose, together with TreS, Mak and GlgB.</text>
</comment>
<evidence type="ECO:0000313" key="10">
    <source>
        <dbReference type="Proteomes" id="UP000582837"/>
    </source>
</evidence>
<evidence type="ECO:0000256" key="6">
    <source>
        <dbReference type="HAMAP-Rule" id="MF_02124"/>
    </source>
</evidence>
<dbReference type="Pfam" id="PF11896">
    <property type="entry name" value="GlgE_dom_N_S"/>
    <property type="match status" value="1"/>
</dbReference>
<comment type="caution">
    <text evidence="9">The sequence shown here is derived from an EMBL/GenBank/DDBJ whole genome shotgun (WGS) entry which is preliminary data.</text>
</comment>
<dbReference type="Pfam" id="PF00128">
    <property type="entry name" value="Alpha-amylase"/>
    <property type="match status" value="1"/>
</dbReference>
<evidence type="ECO:0000256" key="5">
    <source>
        <dbReference type="ARBA" id="ARBA00048735"/>
    </source>
</evidence>
<protein>
    <recommendedName>
        <fullName evidence="6">Alpha-1,4-glucan:maltose-1-phosphate maltosyltransferase</fullName>
        <shortName evidence="6">GMPMT</shortName>
        <ecNumber evidence="6">2.4.99.16</ecNumber>
    </recommendedName>
    <alternativeName>
        <fullName evidence="6">(1-&gt;4)-alpha-D-glucan:maltose-1-phosphate alpha-D-maltosyltransferase</fullName>
    </alternativeName>
</protein>
<dbReference type="PANTHER" id="PTHR47786:SF2">
    <property type="entry name" value="GLYCOSYL HYDROLASE FAMILY 13 CATALYTIC DOMAIN-CONTAINING PROTEIN"/>
    <property type="match status" value="1"/>
</dbReference>
<evidence type="ECO:0000256" key="2">
    <source>
        <dbReference type="ARBA" id="ARBA00022676"/>
    </source>
</evidence>
<accession>A0A841H6S9</accession>
<dbReference type="Gene3D" id="3.20.20.80">
    <property type="entry name" value="Glycosidases"/>
    <property type="match status" value="1"/>
</dbReference>
<dbReference type="Gene3D" id="2.60.40.10">
    <property type="entry name" value="Immunoglobulins"/>
    <property type="match status" value="1"/>
</dbReference>
<reference evidence="9 10" key="1">
    <citation type="submission" date="2020-08" db="EMBL/GenBank/DDBJ databases">
        <title>Genomic Encyclopedia of Type Strains, Phase IV (KMG-IV): sequencing the most valuable type-strain genomes for metagenomic binning, comparative biology and taxonomic classification.</title>
        <authorList>
            <person name="Goeker M."/>
        </authorList>
    </citation>
    <scope>NUCLEOTIDE SEQUENCE [LARGE SCALE GENOMIC DNA]</scope>
    <source>
        <strain evidence="9 10">DSM 29007</strain>
    </source>
</reference>
<dbReference type="GO" id="GO:0004553">
    <property type="term" value="F:hydrolase activity, hydrolyzing O-glycosyl compounds"/>
    <property type="evidence" value="ECO:0007669"/>
    <property type="project" value="InterPro"/>
</dbReference>
<dbReference type="InterPro" id="IPR006047">
    <property type="entry name" value="GH13_cat_dom"/>
</dbReference>
<keyword evidence="2 6" id="KW-0328">Glycosyltransferase</keyword>
<comment type="similarity">
    <text evidence="6">Belongs to the glycosyl hydrolase 13 family. GlgE subfamily.</text>
</comment>
<dbReference type="Gene3D" id="1.20.58.80">
    <property type="entry name" value="Phosphotransferase system, lactose/cellobiose-type IIA subunit"/>
    <property type="match status" value="1"/>
</dbReference>
<evidence type="ECO:0000256" key="1">
    <source>
        <dbReference type="ARBA" id="ARBA00011738"/>
    </source>
</evidence>
<dbReference type="EMBL" id="JACHIA010000027">
    <property type="protein sequence ID" value="MBB6073634.1"/>
    <property type="molecule type" value="Genomic_DNA"/>
</dbReference>
<dbReference type="AlphaFoldDB" id="A0A841H6S9"/>
<feature type="site" description="Transition state stabilizer" evidence="6">
    <location>
        <position position="496"/>
    </location>
</feature>
<dbReference type="GO" id="GO:0030979">
    <property type="term" value="P:alpha-glucan biosynthetic process"/>
    <property type="evidence" value="ECO:0007669"/>
    <property type="project" value="UniProtKB-UniRule"/>
</dbReference>
<feature type="binding site" evidence="6">
    <location>
        <begin position="550"/>
        <end position="551"/>
    </location>
    <ligand>
        <name>alpha-maltose 1-phosphate</name>
        <dbReference type="ChEBI" id="CHEBI:63576"/>
    </ligand>
</feature>
<dbReference type="InterPro" id="IPR017853">
    <property type="entry name" value="GH"/>
</dbReference>
<feature type="domain" description="Glycosyl hydrolase family 13 catalytic" evidence="8">
    <location>
        <begin position="230"/>
        <end position="575"/>
    </location>
</feature>
<dbReference type="InterPro" id="IPR026585">
    <property type="entry name" value="GlgE"/>
</dbReference>
<dbReference type="Proteomes" id="UP000582837">
    <property type="component" value="Unassembled WGS sequence"/>
</dbReference>
<dbReference type="HAMAP" id="MF_02124">
    <property type="entry name" value="GlgE"/>
    <property type="match status" value="1"/>
</dbReference>
<feature type="active site" description="Proton donor" evidence="6">
    <location>
        <position position="438"/>
    </location>
</feature>
<comment type="catalytic activity">
    <reaction evidence="5 6">
        <text>alpha-maltose 1-phosphate + [(1-&gt;4)-alpha-D-glucosyl](n) = [(1-&gt;4)-alpha-D-glucosyl](n+2) + phosphate</text>
        <dbReference type="Rhea" id="RHEA:42692"/>
        <dbReference type="Rhea" id="RHEA-COMP:9584"/>
        <dbReference type="Rhea" id="RHEA-COMP:10183"/>
        <dbReference type="ChEBI" id="CHEBI:15444"/>
        <dbReference type="ChEBI" id="CHEBI:43474"/>
        <dbReference type="ChEBI" id="CHEBI:63576"/>
        <dbReference type="EC" id="2.4.99.16"/>
    </reaction>
</comment>